<protein>
    <submittedName>
        <fullName evidence="2">Uncharacterized protein</fullName>
    </submittedName>
</protein>
<comment type="caution">
    <text evidence="2">The sequence shown here is derived from an EMBL/GenBank/DDBJ whole genome shotgun (WGS) entry which is preliminary data.</text>
</comment>
<dbReference type="AlphaFoldDB" id="A0A9X9LYP1"/>
<sequence length="80" mass="8253">GGQSALAAGRDPGPGVLRQGSGVRGPVDEPVRGAGQGQGGLWLPRDQLRAVHQSGLLLRLQHPRGPLVLQASAGHRMPIL</sequence>
<feature type="non-terminal residue" evidence="2">
    <location>
        <position position="1"/>
    </location>
</feature>
<feature type="region of interest" description="Disordered" evidence="1">
    <location>
        <begin position="1"/>
        <end position="41"/>
    </location>
</feature>
<reference evidence="2 3" key="1">
    <citation type="submission" date="2018-10" db="EMBL/GenBank/DDBJ databases">
        <authorList>
            <person name="Ekblom R."/>
            <person name="Jareborg N."/>
        </authorList>
    </citation>
    <scope>NUCLEOTIDE SEQUENCE [LARGE SCALE GENOMIC DNA]</scope>
    <source>
        <tissue evidence="2">Muscle</tissue>
    </source>
</reference>
<feature type="non-terminal residue" evidence="2">
    <location>
        <position position="80"/>
    </location>
</feature>
<name>A0A9X9LYP1_GULGU</name>
<gene>
    <name evidence="2" type="ORF">BN2614_LOCUS1</name>
</gene>
<keyword evidence="3" id="KW-1185">Reference proteome</keyword>
<proteinExistence type="predicted"/>
<dbReference type="Proteomes" id="UP000269945">
    <property type="component" value="Unassembled WGS sequence"/>
</dbReference>
<dbReference type="EMBL" id="CYRY02029597">
    <property type="protein sequence ID" value="VCX04197.1"/>
    <property type="molecule type" value="Genomic_DNA"/>
</dbReference>
<organism evidence="2 3">
    <name type="scientific">Gulo gulo</name>
    <name type="common">Wolverine</name>
    <name type="synonym">Gluton</name>
    <dbReference type="NCBI Taxonomy" id="48420"/>
    <lineage>
        <taxon>Eukaryota</taxon>
        <taxon>Metazoa</taxon>
        <taxon>Chordata</taxon>
        <taxon>Craniata</taxon>
        <taxon>Vertebrata</taxon>
        <taxon>Euteleostomi</taxon>
        <taxon>Mammalia</taxon>
        <taxon>Eutheria</taxon>
        <taxon>Laurasiatheria</taxon>
        <taxon>Carnivora</taxon>
        <taxon>Caniformia</taxon>
        <taxon>Musteloidea</taxon>
        <taxon>Mustelidae</taxon>
        <taxon>Guloninae</taxon>
        <taxon>Gulo</taxon>
    </lineage>
</organism>
<evidence type="ECO:0000313" key="2">
    <source>
        <dbReference type="EMBL" id="VCX04197.1"/>
    </source>
</evidence>
<accession>A0A9X9LYP1</accession>
<evidence type="ECO:0000313" key="3">
    <source>
        <dbReference type="Proteomes" id="UP000269945"/>
    </source>
</evidence>
<evidence type="ECO:0000256" key="1">
    <source>
        <dbReference type="SAM" id="MobiDB-lite"/>
    </source>
</evidence>